<dbReference type="Proteomes" id="UP000482960">
    <property type="component" value="Unassembled WGS sequence"/>
</dbReference>
<dbReference type="PROSITE" id="PS50931">
    <property type="entry name" value="HTH_LYSR"/>
    <property type="match status" value="1"/>
</dbReference>
<dbReference type="RefSeq" id="WP_173080125.1">
    <property type="nucleotide sequence ID" value="NZ_BLPG01000001.1"/>
</dbReference>
<protein>
    <recommendedName>
        <fullName evidence="2">HTH lysR-type domain-containing protein</fullName>
    </recommendedName>
</protein>
<dbReference type="InterPro" id="IPR000847">
    <property type="entry name" value="LysR_HTH_N"/>
</dbReference>
<dbReference type="InterPro" id="IPR036390">
    <property type="entry name" value="WH_DNA-bd_sf"/>
</dbReference>
<reference evidence="3 4" key="2">
    <citation type="submission" date="2020-03" db="EMBL/GenBank/DDBJ databases">
        <authorList>
            <person name="Ichikawa N."/>
            <person name="Kimura A."/>
            <person name="Kitahashi Y."/>
            <person name="Uohara A."/>
        </authorList>
    </citation>
    <scope>NUCLEOTIDE SEQUENCE [LARGE SCALE GENOMIC DNA]</scope>
    <source>
        <strain evidence="3 4">NBRC 108638</strain>
    </source>
</reference>
<evidence type="ECO:0000259" key="2">
    <source>
        <dbReference type="PROSITE" id="PS50931"/>
    </source>
</evidence>
<feature type="domain" description="HTH lysR-type" evidence="2">
    <location>
        <begin position="408"/>
        <end position="449"/>
    </location>
</feature>
<organism evidence="3 4">
    <name type="scientific">Phytohabitans rumicis</name>
    <dbReference type="NCBI Taxonomy" id="1076125"/>
    <lineage>
        <taxon>Bacteria</taxon>
        <taxon>Bacillati</taxon>
        <taxon>Actinomycetota</taxon>
        <taxon>Actinomycetes</taxon>
        <taxon>Micromonosporales</taxon>
        <taxon>Micromonosporaceae</taxon>
    </lineage>
</organism>
<evidence type="ECO:0000256" key="1">
    <source>
        <dbReference type="SAM" id="MobiDB-lite"/>
    </source>
</evidence>
<dbReference type="EMBL" id="BLPG01000001">
    <property type="protein sequence ID" value="GFJ93499.1"/>
    <property type="molecule type" value="Genomic_DNA"/>
</dbReference>
<dbReference type="SUPFAM" id="SSF46785">
    <property type="entry name" value="Winged helix' DNA-binding domain"/>
    <property type="match status" value="1"/>
</dbReference>
<proteinExistence type="predicted"/>
<dbReference type="Pfam" id="PF00126">
    <property type="entry name" value="HTH_1"/>
    <property type="match status" value="1"/>
</dbReference>
<evidence type="ECO:0000313" key="4">
    <source>
        <dbReference type="Proteomes" id="UP000482960"/>
    </source>
</evidence>
<feature type="region of interest" description="Disordered" evidence="1">
    <location>
        <begin position="479"/>
        <end position="509"/>
    </location>
</feature>
<sequence>MRGAHTDDLAIDLARALLIPGNPVRNIHATSELNPWRNNVSIFLSEIAAHYPDTLTALCNIAAYLDTHGAPIDYRRRRTAFTDVDLTEAQFAQICLRADANPGRGARLLHARRHLFALLTGADLFNRRHQMAFANPHERGHYHLFQQQMTSTLRAELHRHATDLLAAAGIDEPVTWSPPGQCVAGLKLPGREPDDIDLNALHQMVIVDGTSSRSVARRLGVTVEHVRYASQQLHRLPPQRAPNSKPRISKLRARAEQLLTREFFQREHVAAGKNLATLATETGFSRWMLHEHARAAGVKIVTRKIKERVKVTRALRGDRIDPQWLREQAGTLHRANTDIAAELGLSHETIRRYRRDYGIPSRPTGGHSHVVSNLRHPNLPRDIRLAVEGQRGGWQRLHRFQQMIAYPSMNTAAAALGLHTQNLNLQIQRLETDIGGQLLQRAPHRYAPMVPTRRGQRLLDHLKQPAIRELLDRYADANARPKCGPYKRSTSDNTTSSVNDAPPSVAVSR</sequence>
<dbReference type="Gene3D" id="1.10.10.10">
    <property type="entry name" value="Winged helix-like DNA-binding domain superfamily/Winged helix DNA-binding domain"/>
    <property type="match status" value="1"/>
</dbReference>
<feature type="compositionally biased region" description="Low complexity" evidence="1">
    <location>
        <begin position="491"/>
        <end position="500"/>
    </location>
</feature>
<keyword evidence="4" id="KW-1185">Reference proteome</keyword>
<dbReference type="InterPro" id="IPR036388">
    <property type="entry name" value="WH-like_DNA-bd_sf"/>
</dbReference>
<dbReference type="AlphaFoldDB" id="A0A6V8LFV7"/>
<name>A0A6V8LFV7_9ACTN</name>
<gene>
    <name evidence="3" type="ORF">Prum_071410</name>
</gene>
<dbReference type="GO" id="GO:0003700">
    <property type="term" value="F:DNA-binding transcription factor activity"/>
    <property type="evidence" value="ECO:0007669"/>
    <property type="project" value="InterPro"/>
</dbReference>
<comment type="caution">
    <text evidence="3">The sequence shown here is derived from an EMBL/GenBank/DDBJ whole genome shotgun (WGS) entry which is preliminary data.</text>
</comment>
<reference evidence="3 4" key="1">
    <citation type="submission" date="2020-03" db="EMBL/GenBank/DDBJ databases">
        <title>Whole genome shotgun sequence of Phytohabitans rumicis NBRC 108638.</title>
        <authorList>
            <person name="Komaki H."/>
            <person name="Tamura T."/>
        </authorList>
    </citation>
    <scope>NUCLEOTIDE SEQUENCE [LARGE SCALE GENOMIC DNA]</scope>
    <source>
        <strain evidence="3 4">NBRC 108638</strain>
    </source>
</reference>
<accession>A0A6V8LFV7</accession>
<evidence type="ECO:0000313" key="3">
    <source>
        <dbReference type="EMBL" id="GFJ93499.1"/>
    </source>
</evidence>